<dbReference type="PROSITE" id="PS51900">
    <property type="entry name" value="CB"/>
    <property type="match status" value="1"/>
</dbReference>
<dbReference type="InterPro" id="IPR011010">
    <property type="entry name" value="DNA_brk_join_enz"/>
</dbReference>
<keyword evidence="4" id="KW-0233">DNA recombination</keyword>
<sequence>MANDLLKDIQVKQSKPKEKDYYLNDGAGLRLRVAKDGRKIWEFRFTFLGRRLKTTFQTYPTVSLKEARDKRQEYQELLNKNINPIEYKIEKKDELQTDINGMFLNVSKEWLEEEGKRVKWNTHQTKVRIFENDVYPFLKNKHIKDVTKEDILQIIRTKEIQAPNVASRIFIFLRGLYNFAIFKGYIEKNIFTNAKDERKYYLQKQTVKHFSKIVDLDILKELINDIYNYQGMHAIRNSLKLVLHLPLRAENLCNLEWNFIDFDNKLLIIPRELMKVKDKNLPDFKMPLTEEVINILNDQKIFSGHQKWVFLGIDNRNPINSSSPNCALKRMGYNDERKGKKQRLHGFRGTFRSLIETLDEDNKFSFEVKERALDHQEISKVVRAYANKSDYIKQLTILMNFWSDFIILQLKNY</sequence>
<dbReference type="Proteomes" id="UP000305417">
    <property type="component" value="Unassembled WGS sequence"/>
</dbReference>
<dbReference type="Pfam" id="PF00589">
    <property type="entry name" value="Phage_integrase"/>
    <property type="match status" value="1"/>
</dbReference>
<proteinExistence type="inferred from homology"/>
<dbReference type="InterPro" id="IPR002104">
    <property type="entry name" value="Integrase_catalytic"/>
</dbReference>
<dbReference type="Pfam" id="PF22022">
    <property type="entry name" value="Phage_int_M"/>
    <property type="match status" value="1"/>
</dbReference>
<dbReference type="Gene3D" id="1.10.150.130">
    <property type="match status" value="1"/>
</dbReference>
<dbReference type="Pfam" id="PF13356">
    <property type="entry name" value="Arm-DNA-bind_3"/>
    <property type="match status" value="1"/>
</dbReference>
<dbReference type="PROSITE" id="PS51898">
    <property type="entry name" value="TYR_RECOMBINASE"/>
    <property type="match status" value="1"/>
</dbReference>
<accession>A0ABY2V4Y9</accession>
<evidence type="ECO:0000256" key="2">
    <source>
        <dbReference type="ARBA" id="ARBA00022908"/>
    </source>
</evidence>
<dbReference type="InterPro" id="IPR010998">
    <property type="entry name" value="Integrase_recombinase_N"/>
</dbReference>
<feature type="domain" description="Core-binding (CB)" evidence="7">
    <location>
        <begin position="101"/>
        <end position="181"/>
    </location>
</feature>
<dbReference type="InterPro" id="IPR044068">
    <property type="entry name" value="CB"/>
</dbReference>
<dbReference type="InterPro" id="IPR013762">
    <property type="entry name" value="Integrase-like_cat_sf"/>
</dbReference>
<protein>
    <submittedName>
        <fullName evidence="8">DUF4102 domain-containing protein</fullName>
    </submittedName>
</protein>
<comment type="similarity">
    <text evidence="1">Belongs to the 'phage' integrase family.</text>
</comment>
<name>A0ABY2V4Y9_9BACT</name>
<evidence type="ECO:0000259" key="7">
    <source>
        <dbReference type="PROSITE" id="PS51900"/>
    </source>
</evidence>
<dbReference type="InterPro" id="IPR038488">
    <property type="entry name" value="Integrase_DNA-bd_sf"/>
</dbReference>
<evidence type="ECO:0000256" key="1">
    <source>
        <dbReference type="ARBA" id="ARBA00008857"/>
    </source>
</evidence>
<evidence type="ECO:0000256" key="5">
    <source>
        <dbReference type="PROSITE-ProRule" id="PRU01248"/>
    </source>
</evidence>
<keyword evidence="2" id="KW-0229">DNA integration</keyword>
<dbReference type="InterPro" id="IPR050808">
    <property type="entry name" value="Phage_Integrase"/>
</dbReference>
<evidence type="ECO:0000259" key="6">
    <source>
        <dbReference type="PROSITE" id="PS51898"/>
    </source>
</evidence>
<evidence type="ECO:0000313" key="9">
    <source>
        <dbReference type="Proteomes" id="UP000305417"/>
    </source>
</evidence>
<keyword evidence="3 5" id="KW-0238">DNA-binding</keyword>
<dbReference type="CDD" id="cd00801">
    <property type="entry name" value="INT_P4_C"/>
    <property type="match status" value="1"/>
</dbReference>
<evidence type="ECO:0000313" key="8">
    <source>
        <dbReference type="EMBL" id="TLS99580.1"/>
    </source>
</evidence>
<dbReference type="InterPro" id="IPR025166">
    <property type="entry name" value="Integrase_DNA_bind_dom"/>
</dbReference>
<dbReference type="PANTHER" id="PTHR30629">
    <property type="entry name" value="PROPHAGE INTEGRASE"/>
    <property type="match status" value="1"/>
</dbReference>
<evidence type="ECO:0000256" key="4">
    <source>
        <dbReference type="ARBA" id="ARBA00023172"/>
    </source>
</evidence>
<dbReference type="InterPro" id="IPR053876">
    <property type="entry name" value="Phage_int_M"/>
</dbReference>
<dbReference type="SUPFAM" id="SSF56349">
    <property type="entry name" value="DNA breaking-rejoining enzymes"/>
    <property type="match status" value="1"/>
</dbReference>
<dbReference type="Gene3D" id="3.30.160.390">
    <property type="entry name" value="Integrase, DNA-binding domain"/>
    <property type="match status" value="1"/>
</dbReference>
<dbReference type="Gene3D" id="1.10.443.10">
    <property type="entry name" value="Intergrase catalytic core"/>
    <property type="match status" value="1"/>
</dbReference>
<evidence type="ECO:0000256" key="3">
    <source>
        <dbReference type="ARBA" id="ARBA00023125"/>
    </source>
</evidence>
<feature type="domain" description="Tyr recombinase" evidence="6">
    <location>
        <begin position="209"/>
        <end position="399"/>
    </location>
</feature>
<organism evidence="8 9">
    <name type="scientific">Aliarcobacter cibarius</name>
    <dbReference type="NCBI Taxonomy" id="255507"/>
    <lineage>
        <taxon>Bacteria</taxon>
        <taxon>Pseudomonadati</taxon>
        <taxon>Campylobacterota</taxon>
        <taxon>Epsilonproteobacteria</taxon>
        <taxon>Campylobacterales</taxon>
        <taxon>Arcobacteraceae</taxon>
        <taxon>Aliarcobacter</taxon>
    </lineage>
</organism>
<dbReference type="EMBL" id="VBUC01000010">
    <property type="protein sequence ID" value="TLS99580.1"/>
    <property type="molecule type" value="Genomic_DNA"/>
</dbReference>
<dbReference type="RefSeq" id="WP_138108767.1">
    <property type="nucleotide sequence ID" value="NZ_VBUC01000010.1"/>
</dbReference>
<dbReference type="PANTHER" id="PTHR30629:SF2">
    <property type="entry name" value="PROPHAGE INTEGRASE INTS-RELATED"/>
    <property type="match status" value="1"/>
</dbReference>
<reference evidence="8 9" key="1">
    <citation type="submission" date="2019-05" db="EMBL/GenBank/DDBJ databases">
        <title>Arcobacter cibarius and Arcobacter thereius providing challenges in identification an antibiotic susceptibility and Quinolone resistance.</title>
        <authorList>
            <person name="Busch A."/>
            <person name="Hanel I."/>
            <person name="Hotzel H."/>
            <person name="Tomaso H."/>
        </authorList>
    </citation>
    <scope>NUCLEOTIDE SEQUENCE [LARGE SCALE GENOMIC DNA]</scope>
    <source>
        <strain evidence="8 9">16CS0831-2</strain>
    </source>
</reference>
<comment type="caution">
    <text evidence="8">The sequence shown here is derived from an EMBL/GenBank/DDBJ whole genome shotgun (WGS) entry which is preliminary data.</text>
</comment>
<keyword evidence="9" id="KW-1185">Reference proteome</keyword>
<gene>
    <name evidence="8" type="ORF">FE247_05725</name>
</gene>